<keyword evidence="2" id="KW-1185">Reference proteome</keyword>
<sequence>MVRTSPCADLDAPILTDEELNEMRPAREVLTAEEFAAVSLVRKASRHG</sequence>
<dbReference type="STRING" id="582667.SAMN05192568_102330"/>
<gene>
    <name evidence="1" type="ORF">SAMN05192568_102330</name>
</gene>
<reference evidence="2" key="1">
    <citation type="submission" date="2016-10" db="EMBL/GenBank/DDBJ databases">
        <authorList>
            <person name="Varghese N."/>
            <person name="Submissions S."/>
        </authorList>
    </citation>
    <scope>NUCLEOTIDE SEQUENCE [LARGE SCALE GENOMIC DNA]</scope>
    <source>
        <strain evidence="2">BL36</strain>
    </source>
</reference>
<protein>
    <submittedName>
        <fullName evidence="1">Uncharacterized protein</fullName>
    </submittedName>
</protein>
<proteinExistence type="predicted"/>
<organism evidence="1 2">
    <name type="scientific">Methylobacterium pseudosasicola</name>
    <dbReference type="NCBI Taxonomy" id="582667"/>
    <lineage>
        <taxon>Bacteria</taxon>
        <taxon>Pseudomonadati</taxon>
        <taxon>Pseudomonadota</taxon>
        <taxon>Alphaproteobacteria</taxon>
        <taxon>Hyphomicrobiales</taxon>
        <taxon>Methylobacteriaceae</taxon>
        <taxon>Methylobacterium</taxon>
    </lineage>
</organism>
<name>A0A1I4P3H7_9HYPH</name>
<dbReference type="EMBL" id="FOTK01000023">
    <property type="protein sequence ID" value="SFM22342.1"/>
    <property type="molecule type" value="Genomic_DNA"/>
</dbReference>
<accession>A0A1I4P3H7</accession>
<dbReference type="AlphaFoldDB" id="A0A1I4P3H7"/>
<evidence type="ECO:0000313" key="2">
    <source>
        <dbReference type="Proteomes" id="UP000199048"/>
    </source>
</evidence>
<dbReference type="Proteomes" id="UP000199048">
    <property type="component" value="Unassembled WGS sequence"/>
</dbReference>
<evidence type="ECO:0000313" key="1">
    <source>
        <dbReference type="EMBL" id="SFM22342.1"/>
    </source>
</evidence>